<keyword evidence="20" id="KW-1185">Reference proteome</keyword>
<gene>
    <name evidence="19" type="ORF">FEM21_08720</name>
</gene>
<comment type="catalytic activity">
    <reaction evidence="9">
        <text>Hydrolysis of dipeptides, preferentially hydrophobic dipeptides including prolyl amino acids.</text>
        <dbReference type="EC" id="3.4.13.18"/>
    </reaction>
</comment>
<dbReference type="PANTHER" id="PTHR43501:SF1">
    <property type="entry name" value="CYTOSOL NON-SPECIFIC DIPEPTIDASE"/>
    <property type="match status" value="1"/>
</dbReference>
<dbReference type="EMBL" id="JNCA01000007">
    <property type="protein sequence ID" value="KDN55973.1"/>
    <property type="molecule type" value="Genomic_DNA"/>
</dbReference>
<keyword evidence="4" id="KW-0479">Metal-binding</keyword>
<evidence type="ECO:0000256" key="6">
    <source>
        <dbReference type="ARBA" id="ARBA00022833"/>
    </source>
</evidence>
<accession>A0A066WTR9</accession>
<dbReference type="AlphaFoldDB" id="A0A066WTR9"/>
<comment type="similarity">
    <text evidence="12">Belongs to the peptidase M20C family.</text>
</comment>
<dbReference type="FunFam" id="3.40.630.10:FF:000018">
    <property type="entry name" value="Aminoacyl-histidine dipeptidase PepD"/>
    <property type="match status" value="1"/>
</dbReference>
<dbReference type="GO" id="GO:0070573">
    <property type="term" value="F:metallodipeptidase activity"/>
    <property type="evidence" value="ECO:0007669"/>
    <property type="project" value="TreeGrafter"/>
</dbReference>
<evidence type="ECO:0000256" key="2">
    <source>
        <dbReference type="ARBA" id="ARBA00001947"/>
    </source>
</evidence>
<keyword evidence="6" id="KW-0862">Zinc</keyword>
<evidence type="ECO:0000256" key="12">
    <source>
        <dbReference type="ARBA" id="ARBA00061423"/>
    </source>
</evidence>
<evidence type="ECO:0000256" key="10">
    <source>
        <dbReference type="ARBA" id="ARBA00038976"/>
    </source>
</evidence>
<dbReference type="Pfam" id="PF07687">
    <property type="entry name" value="M20_dimer"/>
    <property type="match status" value="1"/>
</dbReference>
<evidence type="ECO:0000256" key="17">
    <source>
        <dbReference type="ARBA" id="ARBA00078074"/>
    </source>
</evidence>
<evidence type="ECO:0000256" key="11">
    <source>
        <dbReference type="ARBA" id="ARBA00044252"/>
    </source>
</evidence>
<evidence type="ECO:0000256" key="16">
    <source>
        <dbReference type="ARBA" id="ARBA00077688"/>
    </source>
</evidence>
<evidence type="ECO:0000256" key="4">
    <source>
        <dbReference type="ARBA" id="ARBA00022723"/>
    </source>
</evidence>
<organism evidence="19 20">
    <name type="scientific">Flavobacterium seoulense</name>
    <dbReference type="NCBI Taxonomy" id="1492738"/>
    <lineage>
        <taxon>Bacteria</taxon>
        <taxon>Pseudomonadati</taxon>
        <taxon>Bacteroidota</taxon>
        <taxon>Flavobacteriia</taxon>
        <taxon>Flavobacteriales</taxon>
        <taxon>Flavobacteriaceae</taxon>
        <taxon>Flavobacterium</taxon>
    </lineage>
</organism>
<evidence type="ECO:0000256" key="8">
    <source>
        <dbReference type="ARBA" id="ARBA00023285"/>
    </source>
</evidence>
<evidence type="ECO:0000313" key="19">
    <source>
        <dbReference type="EMBL" id="KDN55973.1"/>
    </source>
</evidence>
<evidence type="ECO:0000256" key="15">
    <source>
        <dbReference type="ARBA" id="ARBA00076004"/>
    </source>
</evidence>
<dbReference type="CDD" id="cd03890">
    <property type="entry name" value="M20_pepD"/>
    <property type="match status" value="1"/>
</dbReference>
<dbReference type="GO" id="GO:0006508">
    <property type="term" value="P:proteolysis"/>
    <property type="evidence" value="ECO:0007669"/>
    <property type="project" value="UniProtKB-KW"/>
</dbReference>
<dbReference type="GO" id="GO:0046872">
    <property type="term" value="F:metal ion binding"/>
    <property type="evidence" value="ECO:0007669"/>
    <property type="project" value="UniProtKB-KW"/>
</dbReference>
<keyword evidence="3" id="KW-0645">Protease</keyword>
<evidence type="ECO:0000259" key="18">
    <source>
        <dbReference type="Pfam" id="PF07687"/>
    </source>
</evidence>
<dbReference type="PIRSF" id="PIRSF016599">
    <property type="entry name" value="Xaa-His_dipept"/>
    <property type="match status" value="1"/>
</dbReference>
<keyword evidence="8" id="KW-0170">Cobalt</keyword>
<dbReference type="InterPro" id="IPR011650">
    <property type="entry name" value="Peptidase_M20_dimer"/>
</dbReference>
<evidence type="ECO:0000256" key="9">
    <source>
        <dbReference type="ARBA" id="ARBA00036421"/>
    </source>
</evidence>
<feature type="domain" description="Peptidase M20 dimerisation" evidence="18">
    <location>
        <begin position="226"/>
        <end position="312"/>
    </location>
</feature>
<evidence type="ECO:0000256" key="5">
    <source>
        <dbReference type="ARBA" id="ARBA00022801"/>
    </source>
</evidence>
<evidence type="ECO:0000256" key="1">
    <source>
        <dbReference type="ARBA" id="ARBA00001941"/>
    </source>
</evidence>
<evidence type="ECO:0000313" key="20">
    <source>
        <dbReference type="Proteomes" id="UP000027064"/>
    </source>
</evidence>
<dbReference type="Proteomes" id="UP000027064">
    <property type="component" value="Unassembled WGS sequence"/>
</dbReference>
<dbReference type="InterPro" id="IPR001160">
    <property type="entry name" value="Peptidase_M20C"/>
</dbReference>
<dbReference type="FunFam" id="3.40.630.10:FF:000015">
    <property type="entry name" value="Aminoacyl-histidine dipeptidase PepD"/>
    <property type="match status" value="1"/>
</dbReference>
<dbReference type="STRING" id="1492738.FEM21_08720"/>
<proteinExistence type="inferred from homology"/>
<dbReference type="PATRIC" id="fig|1492738.3.peg.865"/>
<keyword evidence="5" id="KW-0378">Hydrolase</keyword>
<comment type="cofactor">
    <cofactor evidence="2">
        <name>Zn(2+)</name>
        <dbReference type="ChEBI" id="CHEBI:29105"/>
    </cofactor>
</comment>
<dbReference type="InterPro" id="IPR002933">
    <property type="entry name" value="Peptidase_M20"/>
</dbReference>
<evidence type="ECO:0000256" key="7">
    <source>
        <dbReference type="ARBA" id="ARBA00023049"/>
    </source>
</evidence>
<dbReference type="PRINTS" id="PR00934">
    <property type="entry name" value="XHISDIPTASE"/>
</dbReference>
<dbReference type="SUPFAM" id="SSF53187">
    <property type="entry name" value="Zn-dependent exopeptidases"/>
    <property type="match status" value="1"/>
</dbReference>
<dbReference type="Gene3D" id="3.40.630.10">
    <property type="entry name" value="Zn peptidases"/>
    <property type="match status" value="2"/>
</dbReference>
<name>A0A066WTR9_9FLAO</name>
<dbReference type="NCBIfam" id="TIGR01893">
    <property type="entry name" value="aa-his-dipept"/>
    <property type="match status" value="1"/>
</dbReference>
<evidence type="ECO:0000256" key="14">
    <source>
        <dbReference type="ARBA" id="ARBA00075285"/>
    </source>
</evidence>
<evidence type="ECO:0000256" key="13">
    <source>
        <dbReference type="ARBA" id="ARBA00071271"/>
    </source>
</evidence>
<protein>
    <recommendedName>
        <fullName evidence="13">Cytosol non-specific dipeptidase</fullName>
        <ecNumber evidence="10">3.4.13.18</ecNumber>
    </recommendedName>
    <alternativeName>
        <fullName evidence="16">Aminoacyl-histidine dipeptidase</fullName>
    </alternativeName>
    <alternativeName>
        <fullName evidence="15">Beta-alanyl-histidine dipeptidase</fullName>
    </alternativeName>
    <alternativeName>
        <fullName evidence="14">Carnosinase</fullName>
    </alternativeName>
    <alternativeName>
        <fullName evidence="11">Peptidase D</fullName>
    </alternativeName>
    <alternativeName>
        <fullName evidence="17">Xaa-His dipeptidase</fullName>
    </alternativeName>
</protein>
<dbReference type="EC" id="3.4.13.18" evidence="10"/>
<dbReference type="eggNOG" id="COG2195">
    <property type="taxonomic scope" value="Bacteria"/>
</dbReference>
<dbReference type="PANTHER" id="PTHR43501">
    <property type="entry name" value="CYTOSOL NON-SPECIFIC DIPEPTIDASE"/>
    <property type="match status" value="1"/>
</dbReference>
<sequence>MDFKLCNFEFLIEKTAQNMSQEIRNLEPKELWNNFANLNAVPRPSKKEERVVAFIKDFGKSLGLEVFEDEVHNVIIRKPATSGMENRKPIVLQGHLDMVHQKNADTIFDFEKQGIEMYVDGDWVRARGTTLGADNGLGVAAIMAVLESKTIAHPAIEALFTIDEETGMTGAMNLKGGLLHGEILLNLDTEEDDEIDIGCAGGIDVTAEAEYDEEETPDYSVGYSITVKGLNGGHSGIDIHKGLGNANKIMNRLLYDGFDNFGLQISEIQGGSLRNAIPRESVAKVIIASVYDEAFVFDMQQIVSEIKNELKTTEPNLEIVFEKLKTTPAKVMPSIAQYYFVRSMATAANGVHRMSADFENLVETSNNIAKVILGKGKLSVQCLTRSSVESAKFDLANDLRSAFELMGCEVEISGSYPGWTPNPDSEILATLVPIYEKLNGEKPKVVACHAGLECGILGANYPDMDMISFGPTIHGAHSPDERASISSSQKFWKFLIEILANIPVK</sequence>
<keyword evidence="7" id="KW-0482">Metalloprotease</keyword>
<reference evidence="19 20" key="1">
    <citation type="submission" date="2014-05" db="EMBL/GenBank/DDBJ databases">
        <title>Genome Sequence of Flavobacterium sp. EM1321.</title>
        <authorList>
            <person name="Shin S.-K."/>
            <person name="Yi H."/>
        </authorList>
    </citation>
    <scope>NUCLEOTIDE SEQUENCE [LARGE SCALE GENOMIC DNA]</scope>
    <source>
        <strain evidence="19 20">EM1321</strain>
    </source>
</reference>
<dbReference type="GO" id="GO:0005829">
    <property type="term" value="C:cytosol"/>
    <property type="evidence" value="ECO:0007669"/>
    <property type="project" value="TreeGrafter"/>
</dbReference>
<evidence type="ECO:0000256" key="3">
    <source>
        <dbReference type="ARBA" id="ARBA00022670"/>
    </source>
</evidence>
<comment type="caution">
    <text evidence="19">The sequence shown here is derived from an EMBL/GenBank/DDBJ whole genome shotgun (WGS) entry which is preliminary data.</text>
</comment>
<comment type="cofactor">
    <cofactor evidence="1">
        <name>Co(2+)</name>
        <dbReference type="ChEBI" id="CHEBI:48828"/>
    </cofactor>
</comment>
<dbReference type="Pfam" id="PF01546">
    <property type="entry name" value="Peptidase_M20"/>
    <property type="match status" value="1"/>
</dbReference>